<name>A0A645ETM0_9ZZZZ</name>
<accession>A0A645ETM0</accession>
<comment type="caution">
    <text evidence="2">The sequence shown here is derived from an EMBL/GenBank/DDBJ whole genome shotgun (WGS) entry which is preliminary data.</text>
</comment>
<sequence>MRRAQMGDGDFARQHDLRRIHHQPQPRQAQRLVLCRVRGVVGDDHAALSVPGQQLRGARQSFVLAYQRAVKVEDQVLRRMFEPGCAEVVVGVGHAGMQRWRKVVDHVNELNSISTK</sequence>
<evidence type="ECO:0000256" key="1">
    <source>
        <dbReference type="SAM" id="MobiDB-lite"/>
    </source>
</evidence>
<gene>
    <name evidence="2" type="ORF">SDC9_152631</name>
</gene>
<reference evidence="2" key="1">
    <citation type="submission" date="2019-08" db="EMBL/GenBank/DDBJ databases">
        <authorList>
            <person name="Kucharzyk K."/>
            <person name="Murdoch R.W."/>
            <person name="Higgins S."/>
            <person name="Loffler F."/>
        </authorList>
    </citation>
    <scope>NUCLEOTIDE SEQUENCE</scope>
</reference>
<dbReference type="EMBL" id="VSSQ01051296">
    <property type="protein sequence ID" value="MPN05381.1"/>
    <property type="molecule type" value="Genomic_DNA"/>
</dbReference>
<protein>
    <submittedName>
        <fullName evidence="2">Uncharacterized protein</fullName>
    </submittedName>
</protein>
<proteinExistence type="predicted"/>
<dbReference type="AlphaFoldDB" id="A0A645ETM0"/>
<organism evidence="2">
    <name type="scientific">bioreactor metagenome</name>
    <dbReference type="NCBI Taxonomy" id="1076179"/>
    <lineage>
        <taxon>unclassified sequences</taxon>
        <taxon>metagenomes</taxon>
        <taxon>ecological metagenomes</taxon>
    </lineage>
</organism>
<evidence type="ECO:0000313" key="2">
    <source>
        <dbReference type="EMBL" id="MPN05381.1"/>
    </source>
</evidence>
<feature type="region of interest" description="Disordered" evidence="1">
    <location>
        <begin position="1"/>
        <end position="25"/>
    </location>
</feature>